<organism evidence="5 6">
    <name type="scientific">Prunus armeniaca</name>
    <name type="common">Apricot</name>
    <name type="synonym">Armeniaca vulgaris</name>
    <dbReference type="NCBI Taxonomy" id="36596"/>
    <lineage>
        <taxon>Eukaryota</taxon>
        <taxon>Viridiplantae</taxon>
        <taxon>Streptophyta</taxon>
        <taxon>Embryophyta</taxon>
        <taxon>Tracheophyta</taxon>
        <taxon>Spermatophyta</taxon>
        <taxon>Magnoliopsida</taxon>
        <taxon>eudicotyledons</taxon>
        <taxon>Gunneridae</taxon>
        <taxon>Pentapetalae</taxon>
        <taxon>rosids</taxon>
        <taxon>fabids</taxon>
        <taxon>Rosales</taxon>
        <taxon>Rosaceae</taxon>
        <taxon>Amygdaloideae</taxon>
        <taxon>Amygdaleae</taxon>
        <taxon>Prunus</taxon>
    </lineage>
</organism>
<feature type="repeat" description="ANK" evidence="1">
    <location>
        <begin position="167"/>
        <end position="189"/>
    </location>
</feature>
<evidence type="ECO:0000313" key="6">
    <source>
        <dbReference type="Proteomes" id="UP000507222"/>
    </source>
</evidence>
<feature type="compositionally biased region" description="Polar residues" evidence="2">
    <location>
        <begin position="357"/>
        <end position="370"/>
    </location>
</feature>
<sequence>MVKTVVPADAIVVEVLNKDNYEHWSALVKNYLVAQDLWEVVEATAEPPKPEQEAEADDQFKAWRKKNATALHTIQVSCGPDAFSMIKEISSAKIAWDTLAEKLMPQPSLLINSFVQSANSSSNPDAAIAAKHDPYQPFFAAVKLGDWRKAKEFLTRDPNAIRARYSTGGTALHIATKFGHEHIVEELVQLMTPEDLEMQDGTWTALHIAARLNLKMVECMVTKNKKLLGIVEESHGLTPILFAAKLDLWDIVRYLYTLTPIQDLMPENGPYGAGLVSFCFFAKQFVPIFSNIDIAWELLQRCPQLTELPPSLTHSLSPARPALSPLVRDCHHSRPRFGRPFIRPATTRVGTGPKMTGLTSPSYPTRSPMSAGSGIAGNCRKMTGFYPDFPELVPAIPATKSCDQGIHIQHPPAIHDVHVNVENLEEKLGNQNISFSVFGLTQGPSSSLRKLLGINRICEMKLIHARSLDILDYMCEVIKDLDTQDMIEGLVYRALFLAVQTGIIEFVIRLGKVDPDILWQPNSMGRNIFQYAVERRQEKVYSLIYGVGQRNLIATFADASGNDMLHLAGMLSPTEKLDRISGAALQMQRERQWFKEVKSLVVLPSGVGAFNKQGMRPHEVFTQNHNKLKEEGEKWMKDTATSCTVVGALTITIMFAAAFTVPGGNNGGTGFPLFLDEKMFMVFIVSDAISLFSSTTSVLMFLGILTSRYAEDDFLKSLPTKMIIGLSTLLISIASMMVAFCSALFLMLHERLWIVIPIIFLASVPVTLFIWMQFPLLVEIFISTYGGGIFDKKVRRWI</sequence>
<dbReference type="InterPro" id="IPR036770">
    <property type="entry name" value="Ankyrin_rpt-contain_sf"/>
</dbReference>
<feature type="transmembrane region" description="Helical" evidence="3">
    <location>
        <begin position="752"/>
        <end position="772"/>
    </location>
</feature>
<proteinExistence type="predicted"/>
<evidence type="ECO:0000256" key="2">
    <source>
        <dbReference type="SAM" id="MobiDB-lite"/>
    </source>
</evidence>
<dbReference type="SUPFAM" id="SSF48403">
    <property type="entry name" value="Ankyrin repeat"/>
    <property type="match status" value="1"/>
</dbReference>
<evidence type="ECO:0000259" key="4">
    <source>
        <dbReference type="Pfam" id="PF13962"/>
    </source>
</evidence>
<dbReference type="GO" id="GO:0016020">
    <property type="term" value="C:membrane"/>
    <property type="evidence" value="ECO:0007669"/>
    <property type="project" value="TreeGrafter"/>
</dbReference>
<dbReference type="AlphaFoldDB" id="A0A6J5TXN4"/>
<feature type="transmembrane region" description="Helical" evidence="3">
    <location>
        <begin position="723"/>
        <end position="746"/>
    </location>
</feature>
<name>A0A6J5TXN4_PRUAR</name>
<dbReference type="Pfam" id="PF12796">
    <property type="entry name" value="Ank_2"/>
    <property type="match status" value="1"/>
</dbReference>
<dbReference type="InterPro" id="IPR026961">
    <property type="entry name" value="PGG_dom"/>
</dbReference>
<dbReference type="Proteomes" id="UP000507222">
    <property type="component" value="Unassembled WGS sequence"/>
</dbReference>
<accession>A0A6J5TXN4</accession>
<protein>
    <recommendedName>
        <fullName evidence="4">PGG domain-containing protein</fullName>
    </recommendedName>
</protein>
<feature type="domain" description="PGG" evidence="4">
    <location>
        <begin position="633"/>
        <end position="746"/>
    </location>
</feature>
<evidence type="ECO:0000256" key="3">
    <source>
        <dbReference type="SAM" id="Phobius"/>
    </source>
</evidence>
<dbReference type="InterPro" id="IPR002110">
    <property type="entry name" value="Ankyrin_rpt"/>
</dbReference>
<feature type="region of interest" description="Disordered" evidence="2">
    <location>
        <begin position="341"/>
        <end position="371"/>
    </location>
</feature>
<evidence type="ECO:0000256" key="1">
    <source>
        <dbReference type="PROSITE-ProRule" id="PRU00023"/>
    </source>
</evidence>
<dbReference type="Pfam" id="PF13962">
    <property type="entry name" value="PGG"/>
    <property type="match status" value="1"/>
</dbReference>
<reference evidence="5 6" key="1">
    <citation type="submission" date="2020-05" db="EMBL/GenBank/DDBJ databases">
        <authorList>
            <person name="Campoy J."/>
            <person name="Schneeberger K."/>
            <person name="Spophaly S."/>
        </authorList>
    </citation>
    <scope>NUCLEOTIDE SEQUENCE [LARGE SCALE GENOMIC DNA]</scope>
    <source>
        <strain evidence="5">PruArmRojPasFocal</strain>
    </source>
</reference>
<keyword evidence="3" id="KW-0472">Membrane</keyword>
<dbReference type="PANTHER" id="PTHR24177">
    <property type="entry name" value="CASKIN"/>
    <property type="match status" value="1"/>
</dbReference>
<dbReference type="PROSITE" id="PS50297">
    <property type="entry name" value="ANK_REP_REGION"/>
    <property type="match status" value="1"/>
</dbReference>
<dbReference type="Pfam" id="PF14223">
    <property type="entry name" value="Retrotran_gag_2"/>
    <property type="match status" value="1"/>
</dbReference>
<dbReference type="PANTHER" id="PTHR24177:SF329">
    <property type="entry name" value="ANKYRIN REPEAT PROTEIN"/>
    <property type="match status" value="1"/>
</dbReference>
<evidence type="ECO:0000313" key="5">
    <source>
        <dbReference type="EMBL" id="CAB4268870.1"/>
    </source>
</evidence>
<dbReference type="Gene3D" id="1.25.40.20">
    <property type="entry name" value="Ankyrin repeat-containing domain"/>
    <property type="match status" value="1"/>
</dbReference>
<keyword evidence="3" id="KW-0812">Transmembrane</keyword>
<dbReference type="SMART" id="SM00248">
    <property type="entry name" value="ANK"/>
    <property type="match status" value="3"/>
</dbReference>
<dbReference type="PROSITE" id="PS50088">
    <property type="entry name" value="ANK_REPEAT"/>
    <property type="match status" value="1"/>
</dbReference>
<keyword evidence="1" id="KW-0040">ANK repeat</keyword>
<feature type="transmembrane region" description="Helical" evidence="3">
    <location>
        <begin position="679"/>
        <end position="702"/>
    </location>
</feature>
<dbReference type="EMBL" id="CAEKDK010000002">
    <property type="protein sequence ID" value="CAB4268870.1"/>
    <property type="molecule type" value="Genomic_DNA"/>
</dbReference>
<gene>
    <name evidence="5" type="ORF">CURHAP_LOCUS13526</name>
</gene>
<keyword evidence="3" id="KW-1133">Transmembrane helix</keyword>